<name>A0A9D1K591_9FIRM</name>
<feature type="transmembrane region" description="Helical" evidence="7">
    <location>
        <begin position="135"/>
        <end position="157"/>
    </location>
</feature>
<evidence type="ECO:0000256" key="4">
    <source>
        <dbReference type="ARBA" id="ARBA00022692"/>
    </source>
</evidence>
<dbReference type="InterPro" id="IPR048279">
    <property type="entry name" value="MdtK-like"/>
</dbReference>
<dbReference type="AlphaFoldDB" id="A0A9D1K591"/>
<feature type="transmembrane region" description="Helical" evidence="7">
    <location>
        <begin position="92"/>
        <end position="115"/>
    </location>
</feature>
<dbReference type="InterPro" id="IPR002528">
    <property type="entry name" value="MATE_fam"/>
</dbReference>
<organism evidence="8 9">
    <name type="scientific">Candidatus Alectryocaccomicrobium excrementavium</name>
    <dbReference type="NCBI Taxonomy" id="2840668"/>
    <lineage>
        <taxon>Bacteria</taxon>
        <taxon>Bacillati</taxon>
        <taxon>Bacillota</taxon>
        <taxon>Clostridia</taxon>
        <taxon>Candidatus Alectryocaccomicrobium</taxon>
    </lineage>
</organism>
<dbReference type="EMBL" id="DVJN01000073">
    <property type="protein sequence ID" value="HIS92096.1"/>
    <property type="molecule type" value="Genomic_DNA"/>
</dbReference>
<dbReference type="GO" id="GO:0042910">
    <property type="term" value="F:xenobiotic transmembrane transporter activity"/>
    <property type="evidence" value="ECO:0007669"/>
    <property type="project" value="InterPro"/>
</dbReference>
<dbReference type="PANTHER" id="PTHR43823:SF3">
    <property type="entry name" value="MULTIDRUG EXPORT PROTEIN MEPA"/>
    <property type="match status" value="1"/>
</dbReference>
<evidence type="ECO:0000256" key="1">
    <source>
        <dbReference type="ARBA" id="ARBA00004651"/>
    </source>
</evidence>
<dbReference type="PIRSF" id="PIRSF006603">
    <property type="entry name" value="DinF"/>
    <property type="match status" value="1"/>
</dbReference>
<feature type="transmembrane region" description="Helical" evidence="7">
    <location>
        <begin position="169"/>
        <end position="188"/>
    </location>
</feature>
<dbReference type="GO" id="GO:0015297">
    <property type="term" value="F:antiporter activity"/>
    <property type="evidence" value="ECO:0007669"/>
    <property type="project" value="InterPro"/>
</dbReference>
<reference evidence="8" key="2">
    <citation type="journal article" date="2021" name="PeerJ">
        <title>Extensive microbial diversity within the chicken gut microbiome revealed by metagenomics and culture.</title>
        <authorList>
            <person name="Gilroy R."/>
            <person name="Ravi A."/>
            <person name="Getino M."/>
            <person name="Pursley I."/>
            <person name="Horton D.L."/>
            <person name="Alikhan N.F."/>
            <person name="Baker D."/>
            <person name="Gharbi K."/>
            <person name="Hall N."/>
            <person name="Watson M."/>
            <person name="Adriaenssens E.M."/>
            <person name="Foster-Nyarko E."/>
            <person name="Jarju S."/>
            <person name="Secka A."/>
            <person name="Antonio M."/>
            <person name="Oren A."/>
            <person name="Chaudhuri R.R."/>
            <person name="La Ragione R."/>
            <person name="Hildebrand F."/>
            <person name="Pallen M.J."/>
        </authorList>
    </citation>
    <scope>NUCLEOTIDE SEQUENCE</scope>
    <source>
        <strain evidence="8">13766</strain>
    </source>
</reference>
<evidence type="ECO:0000256" key="2">
    <source>
        <dbReference type="ARBA" id="ARBA00022448"/>
    </source>
</evidence>
<dbReference type="Proteomes" id="UP000824140">
    <property type="component" value="Unassembled WGS sequence"/>
</dbReference>
<dbReference type="PANTHER" id="PTHR43823">
    <property type="entry name" value="SPORULATION PROTEIN YKVU"/>
    <property type="match status" value="1"/>
</dbReference>
<evidence type="ECO:0000256" key="7">
    <source>
        <dbReference type="SAM" id="Phobius"/>
    </source>
</evidence>
<keyword evidence="3" id="KW-1003">Cell membrane</keyword>
<evidence type="ECO:0000313" key="9">
    <source>
        <dbReference type="Proteomes" id="UP000824140"/>
    </source>
</evidence>
<feature type="transmembrane region" description="Helical" evidence="7">
    <location>
        <begin position="194"/>
        <end position="215"/>
    </location>
</feature>
<reference evidence="8" key="1">
    <citation type="submission" date="2020-10" db="EMBL/GenBank/DDBJ databases">
        <authorList>
            <person name="Gilroy R."/>
        </authorList>
    </citation>
    <scope>NUCLEOTIDE SEQUENCE</scope>
    <source>
        <strain evidence="8">13766</strain>
    </source>
</reference>
<keyword evidence="4 7" id="KW-0812">Transmembrane</keyword>
<evidence type="ECO:0000313" key="8">
    <source>
        <dbReference type="EMBL" id="HIS92096.1"/>
    </source>
</evidence>
<feature type="transmembrane region" description="Helical" evidence="7">
    <location>
        <begin position="12"/>
        <end position="36"/>
    </location>
</feature>
<dbReference type="Pfam" id="PF01554">
    <property type="entry name" value="MatE"/>
    <property type="match status" value="2"/>
</dbReference>
<dbReference type="InterPro" id="IPR051327">
    <property type="entry name" value="MATE_MepA_subfamily"/>
</dbReference>
<comment type="subcellular location">
    <subcellularLocation>
        <location evidence="1">Cell membrane</location>
        <topology evidence="1">Multi-pass membrane protein</topology>
    </subcellularLocation>
</comment>
<proteinExistence type="predicted"/>
<keyword evidence="5 7" id="KW-1133">Transmembrane helix</keyword>
<feature type="transmembrane region" description="Helical" evidence="7">
    <location>
        <begin position="387"/>
        <end position="408"/>
    </location>
</feature>
<feature type="transmembrane region" description="Helical" evidence="7">
    <location>
        <begin position="414"/>
        <end position="434"/>
    </location>
</feature>
<evidence type="ECO:0000256" key="6">
    <source>
        <dbReference type="ARBA" id="ARBA00023136"/>
    </source>
</evidence>
<keyword evidence="6 7" id="KW-0472">Membrane</keyword>
<sequence>MNTHSLFAKTPPVRLFFTAAIPGAISMLASALYQLIDGVFVGRLLGETAFAALNLSMPFVIINFALADLIGVGSSVPISISLGQKRDADANNIFSCACAMIVGAGVAVGALLYAAAPLLIALMGASGEFAGLAVAYLRVYALCSPVTTIVFAMDNYLRICGKVRGSMMLNILMSILSAGLEFLFLFVLDLGIVGAALGTCSGMIICALIAFFAFTRGKMQLRFCRPRFRLSMVREIVACGTPNFLNNIAGRVTSIVMNMLLVRLGGESAVSIYGILMYVEGFIQPLLYGMCDSLQPAVGYNWGAGRLDRVKAIERCCFVSSAILSLLSVAVIALLPEPITVLFMGGMDTAFLDEAVFALKIFSLTYITRWYSFAVQSYMLAVEKPGSASIISVSTALVFPLLLLAVLYPLGLTGIWLNFPLTAVLAGILAIIVMTRFSRKLRAGASLHAGHDADVSEMD</sequence>
<keyword evidence="2" id="KW-0813">Transport</keyword>
<gene>
    <name evidence="8" type="ORF">IAA84_03675</name>
</gene>
<comment type="caution">
    <text evidence="8">The sequence shown here is derived from an EMBL/GenBank/DDBJ whole genome shotgun (WGS) entry which is preliminary data.</text>
</comment>
<dbReference type="GO" id="GO:0005886">
    <property type="term" value="C:plasma membrane"/>
    <property type="evidence" value="ECO:0007669"/>
    <property type="project" value="UniProtKB-SubCell"/>
</dbReference>
<accession>A0A9D1K591</accession>
<feature type="transmembrane region" description="Helical" evidence="7">
    <location>
        <begin position="56"/>
        <end position="80"/>
    </location>
</feature>
<evidence type="ECO:0000256" key="5">
    <source>
        <dbReference type="ARBA" id="ARBA00022989"/>
    </source>
</evidence>
<feature type="transmembrane region" description="Helical" evidence="7">
    <location>
        <begin position="355"/>
        <end position="375"/>
    </location>
</feature>
<protein>
    <submittedName>
        <fullName evidence="8">MATE family efflux transporter</fullName>
    </submittedName>
</protein>
<evidence type="ECO:0000256" key="3">
    <source>
        <dbReference type="ARBA" id="ARBA00022475"/>
    </source>
</evidence>
<feature type="transmembrane region" description="Helical" evidence="7">
    <location>
        <begin position="316"/>
        <end position="335"/>
    </location>
</feature>